<dbReference type="Gene3D" id="2.60.40.10">
    <property type="entry name" value="Immunoglobulins"/>
    <property type="match status" value="1"/>
</dbReference>
<dbReference type="PANTHER" id="PTHR43536">
    <property type="entry name" value="MANNOSYLGLYCOPROTEIN ENDO-BETA-MANNOSIDASE"/>
    <property type="match status" value="1"/>
</dbReference>
<sequence length="155" mass="18708">MPCNIPNSKETYFNQLIRTRKIIRAYCLFAIKKVFFMFHFNSNLSTTDWNYNKNEFKKYLQNISVIIINKTLQKKKNLTATIKVLNMDLEEKFFQSINKIEIDKYFKKEFFPIPKINGLSEIYFLILTLEVESTIISRNFYWLSLKIDVFKEKDK</sequence>
<dbReference type="InterPro" id="IPR036156">
    <property type="entry name" value="Beta-gal/glucu_dom_sf"/>
</dbReference>
<protein>
    <submittedName>
        <fullName evidence="1">Uncharacterized protein</fullName>
    </submittedName>
</protein>
<dbReference type="EMBL" id="LAZR01024444">
    <property type="protein sequence ID" value="KKL75111.1"/>
    <property type="molecule type" value="Genomic_DNA"/>
</dbReference>
<proteinExistence type="predicted"/>
<comment type="caution">
    <text evidence="1">The sequence shown here is derived from an EMBL/GenBank/DDBJ whole genome shotgun (WGS) entry which is preliminary data.</text>
</comment>
<dbReference type="InterPro" id="IPR043534">
    <property type="entry name" value="EBDG/EBM"/>
</dbReference>
<dbReference type="SUPFAM" id="SSF49303">
    <property type="entry name" value="beta-Galactosidase/glucuronidase domain"/>
    <property type="match status" value="1"/>
</dbReference>
<dbReference type="InterPro" id="IPR013783">
    <property type="entry name" value="Ig-like_fold"/>
</dbReference>
<dbReference type="AlphaFoldDB" id="A0A0F9F9C1"/>
<dbReference type="PANTHER" id="PTHR43536:SF1">
    <property type="entry name" value="MANNOSYLGLYCOPROTEIN ENDO-BETA-MANNOSIDASE"/>
    <property type="match status" value="1"/>
</dbReference>
<accession>A0A0F9F9C1</accession>
<evidence type="ECO:0000313" key="1">
    <source>
        <dbReference type="EMBL" id="KKL75111.1"/>
    </source>
</evidence>
<name>A0A0F9F9C1_9ZZZZ</name>
<dbReference type="GO" id="GO:0004553">
    <property type="term" value="F:hydrolase activity, hydrolyzing O-glycosyl compounds"/>
    <property type="evidence" value="ECO:0007669"/>
    <property type="project" value="InterPro"/>
</dbReference>
<gene>
    <name evidence="1" type="ORF">LCGC14_2058160</name>
</gene>
<organism evidence="1">
    <name type="scientific">marine sediment metagenome</name>
    <dbReference type="NCBI Taxonomy" id="412755"/>
    <lineage>
        <taxon>unclassified sequences</taxon>
        <taxon>metagenomes</taxon>
        <taxon>ecological metagenomes</taxon>
    </lineage>
</organism>
<reference evidence="1" key="1">
    <citation type="journal article" date="2015" name="Nature">
        <title>Complex archaea that bridge the gap between prokaryotes and eukaryotes.</title>
        <authorList>
            <person name="Spang A."/>
            <person name="Saw J.H."/>
            <person name="Jorgensen S.L."/>
            <person name="Zaremba-Niedzwiedzka K."/>
            <person name="Martijn J."/>
            <person name="Lind A.E."/>
            <person name="van Eijk R."/>
            <person name="Schleper C."/>
            <person name="Guy L."/>
            <person name="Ettema T.J."/>
        </authorList>
    </citation>
    <scope>NUCLEOTIDE SEQUENCE</scope>
</reference>